<dbReference type="InterPro" id="IPR043926">
    <property type="entry name" value="ABCG_dom"/>
</dbReference>
<sequence>MSKLSELSHQMSHMTAKEMEDFHIDQNNFDLQKILDFLINRNQENGIKTKKAEVVFRNLTVTGKNTSASVLKDVSDIFVPFYSIIKAKMNKKKNGGFDFKKLPKTRKIVKDASGFAEPGTMTLVLGRPGAGCSTLLKVLCGQTKTYLGYEGELLYGGIDSKQMFKEFQNQLIYNPELDVHLPYLTVEQTLNFAIGCKTPDIRVNDMSRKEYIAAIKDLYLILFGLKHVEKTLVGNDFVRGISGGQRKRVSIAEAMVTNGTVYAFDNATRELDASTALEFAEALRTSTNMTKITSLVTIYQASENIYQLFDYVTVLYLGRQVYFGPISEASDYFERMGYARSPRETSSEFLTSVTDPLARNLKPGVTDAPNTADEFEQYWKNSPEFANLCEAIEKKIQNSNHEETGGTFNNVLQVEKQKHTSKRSLYTVNYFEQLKLCCKRRAQDSWNNRAYAMTLFFAASIQAFVIGSMYYNITKETVGAFARGGVIFFSLLYFSIMSLAETATLFEDKPILNKQYGYTLYHPSAELLAKQIVSIPIRSISIVVFGIVIYFLSGLKTDAGAFFTFLLFIQLCVQAISSLFTLLASIMPTLGAANGINGVVMMACILYSSYMIQSPSMYWWFEWFTYCNPIRFAFESIILMEFRGSRMPCYPSDLIPRGEGYENIDTMVNQVCGFIGAALSKEKFNGANDVDGMIYLDLSYNYIWRHMWRNFGIMFCFIIGYLVINCILVEIYNPIVASSDQLLFTHGANIPISLFEAIGFTDEEIPGAENKEDQISDEVLESRRSLANSEGKTLGSSDIFAWKNIDYVVPYDGQERKLLDNVQGYVLPGTLTALMGESGAGKTTLLNVLSRRVDVGVVTGDMLINGQPLDSSFERRTGYVQQQDLHIAELTVRESLIFSARLRRPASVSDEEKIKYVDQVMEILNMNEYADSITGVTGYGLNVEQRKKLSIATELVAKPSLLLFLDEPTSGLDSQSSWAIIQVLRELAKAGQAILCTIHQPSATLIEQFDKLLLLKRGGQTVYFGDIGPNSETLISYFERQGAKKCGEHENPAEYILNVIGAGATATVEKDWYKICKNADSSSHEELKNKYATSYFYQLSTVYKRTQLQVFRQVPYIMSKFMLMVIAGLLHGFTFWNVKHSVIGLQNITFACFIAIVLSNPLINQIQEQAIAGRELFEVRESKSNTFHWSCMIIAQALVEIPYGIIFSTIYFVCWYFPIQLDNEPSRAGMWWFTYCFFFQMFYITLALATVYVSPDLPSANVLMALIFSFIIAFCGVVQRPNLMPGFWKFMWRLSPFSYFVNNMISVLVHDRPVTCKKEEFNVLQPVTGQTCGDYLSDFFAANDGYVNNPNASSDCQVCQYSVGDEFLKDTGMSYSYIWRNVGFFCAYIAFNFFCMVGLYYVLRVKSINPLSPIFKLVEKIKSKKK</sequence>
<evidence type="ECO:0000256" key="5">
    <source>
        <dbReference type="ARBA" id="ARBA00022737"/>
    </source>
</evidence>
<keyword evidence="9 10" id="KW-0472">Membrane</keyword>
<dbReference type="Pfam" id="PF14510">
    <property type="entry name" value="ABC_trans_N"/>
    <property type="match status" value="1"/>
</dbReference>
<feature type="transmembrane region" description="Helical" evidence="10">
    <location>
        <begin position="1382"/>
        <end position="1403"/>
    </location>
</feature>
<evidence type="ECO:0000256" key="6">
    <source>
        <dbReference type="ARBA" id="ARBA00022741"/>
    </source>
</evidence>
<dbReference type="GO" id="GO:0140359">
    <property type="term" value="F:ABC-type transporter activity"/>
    <property type="evidence" value="ECO:0007669"/>
    <property type="project" value="InterPro"/>
</dbReference>
<feature type="transmembrane region" description="Helical" evidence="10">
    <location>
        <begin position="485"/>
        <end position="506"/>
    </location>
</feature>
<dbReference type="Pfam" id="PF19055">
    <property type="entry name" value="ABC2_membrane_7"/>
    <property type="match status" value="1"/>
</dbReference>
<keyword evidence="13" id="KW-1185">Reference proteome</keyword>
<gene>
    <name evidence="12" type="ORF">PICMEDRAFT_57552</name>
</gene>
<feature type="transmembrane region" description="Helical" evidence="10">
    <location>
        <begin position="1229"/>
        <end position="1253"/>
    </location>
</feature>
<evidence type="ECO:0000256" key="4">
    <source>
        <dbReference type="ARBA" id="ARBA00022692"/>
    </source>
</evidence>
<dbReference type="InterPro" id="IPR034003">
    <property type="entry name" value="ABCG_PDR_2"/>
</dbReference>
<dbReference type="SUPFAM" id="SSF52540">
    <property type="entry name" value="P-loop containing nucleoside triphosphate hydrolases"/>
    <property type="match status" value="2"/>
</dbReference>
<name>A0A1E3NTQ9_9ASCO</name>
<evidence type="ECO:0000256" key="2">
    <source>
        <dbReference type="ARBA" id="ARBA00006012"/>
    </source>
</evidence>
<evidence type="ECO:0000256" key="10">
    <source>
        <dbReference type="SAM" id="Phobius"/>
    </source>
</evidence>
<keyword evidence="3" id="KW-0813">Transport</keyword>
<dbReference type="EMBL" id="KV454001">
    <property type="protein sequence ID" value="ODQ49535.1"/>
    <property type="molecule type" value="Genomic_DNA"/>
</dbReference>
<feature type="transmembrane region" description="Helical" evidence="10">
    <location>
        <begin position="559"/>
        <end position="583"/>
    </location>
</feature>
<feature type="transmembrane region" description="Helical" evidence="10">
    <location>
        <begin position="711"/>
        <end position="732"/>
    </location>
</feature>
<evidence type="ECO:0000256" key="9">
    <source>
        <dbReference type="ARBA" id="ARBA00023136"/>
    </source>
</evidence>
<dbReference type="InterPro" id="IPR013525">
    <property type="entry name" value="ABC2_TM"/>
</dbReference>
<evidence type="ECO:0000256" key="8">
    <source>
        <dbReference type="ARBA" id="ARBA00022989"/>
    </source>
</evidence>
<feature type="transmembrane region" description="Helical" evidence="10">
    <location>
        <begin position="595"/>
        <end position="612"/>
    </location>
</feature>
<evidence type="ECO:0000256" key="3">
    <source>
        <dbReference type="ARBA" id="ARBA00022448"/>
    </source>
</evidence>
<dbReference type="PROSITE" id="PS50893">
    <property type="entry name" value="ABC_TRANSPORTER_2"/>
    <property type="match status" value="2"/>
</dbReference>
<dbReference type="GeneID" id="30179932"/>
<dbReference type="Pfam" id="PF00005">
    <property type="entry name" value="ABC_tran"/>
    <property type="match status" value="2"/>
</dbReference>
<dbReference type="InterPro" id="IPR010929">
    <property type="entry name" value="PDR_CDR_ABC"/>
</dbReference>
<dbReference type="GO" id="GO:0016020">
    <property type="term" value="C:membrane"/>
    <property type="evidence" value="ECO:0007669"/>
    <property type="project" value="UniProtKB-SubCell"/>
</dbReference>
<dbReference type="Gene3D" id="3.40.50.300">
    <property type="entry name" value="P-loop containing nucleotide triphosphate hydrolases"/>
    <property type="match status" value="2"/>
</dbReference>
<evidence type="ECO:0000313" key="13">
    <source>
        <dbReference type="Proteomes" id="UP000094455"/>
    </source>
</evidence>
<evidence type="ECO:0000259" key="11">
    <source>
        <dbReference type="PROSITE" id="PS50893"/>
    </source>
</evidence>
<feature type="domain" description="ABC transporter" evidence="11">
    <location>
        <begin position="800"/>
        <end position="1043"/>
    </location>
</feature>
<dbReference type="PANTHER" id="PTHR19241">
    <property type="entry name" value="ATP-BINDING CASSETTE TRANSPORTER"/>
    <property type="match status" value="1"/>
</dbReference>
<feature type="domain" description="ABC transporter" evidence="11">
    <location>
        <begin position="79"/>
        <end position="342"/>
    </location>
</feature>
<dbReference type="FunFam" id="3.40.50.300:FF:000054">
    <property type="entry name" value="ABC multidrug transporter atrF"/>
    <property type="match status" value="1"/>
</dbReference>
<evidence type="ECO:0000256" key="7">
    <source>
        <dbReference type="ARBA" id="ARBA00022840"/>
    </source>
</evidence>
<dbReference type="InterPro" id="IPR017871">
    <property type="entry name" value="ABC_transporter-like_CS"/>
</dbReference>
<dbReference type="Proteomes" id="UP000094455">
    <property type="component" value="Unassembled WGS sequence"/>
</dbReference>
<dbReference type="PROSITE" id="PS00211">
    <property type="entry name" value="ABC_TRANSPORTER_1"/>
    <property type="match status" value="1"/>
</dbReference>
<dbReference type="InterPro" id="IPR029481">
    <property type="entry name" value="ABC_trans_N"/>
</dbReference>
<dbReference type="CDD" id="cd03233">
    <property type="entry name" value="ABCG_PDR_domain1"/>
    <property type="match status" value="1"/>
</dbReference>
<protein>
    <recommendedName>
        <fullName evidence="11">ABC transporter domain-containing protein</fullName>
    </recommendedName>
</protein>
<dbReference type="STRING" id="763406.A0A1E3NTQ9"/>
<feature type="transmembrane region" description="Helical" evidence="10">
    <location>
        <begin position="450"/>
        <end position="473"/>
    </location>
</feature>
<comment type="similarity">
    <text evidence="2">Belongs to the ABC transporter superfamily. ABCG family. PDR (TC 3.A.1.205) subfamily.</text>
</comment>
<proteinExistence type="inferred from homology"/>
<dbReference type="InterPro" id="IPR003593">
    <property type="entry name" value="AAA+_ATPase"/>
</dbReference>
<feature type="transmembrane region" description="Helical" evidence="10">
    <location>
        <begin position="527"/>
        <end position="553"/>
    </location>
</feature>
<feature type="transmembrane region" description="Helical" evidence="10">
    <location>
        <begin position="1187"/>
        <end position="1217"/>
    </location>
</feature>
<dbReference type="GO" id="GO:0016887">
    <property type="term" value="F:ATP hydrolysis activity"/>
    <property type="evidence" value="ECO:0007669"/>
    <property type="project" value="InterPro"/>
</dbReference>
<dbReference type="OrthoDB" id="245989at2759"/>
<evidence type="ECO:0000313" key="12">
    <source>
        <dbReference type="EMBL" id="ODQ49535.1"/>
    </source>
</evidence>
<dbReference type="CDD" id="cd03232">
    <property type="entry name" value="ABCG_PDR_domain2"/>
    <property type="match status" value="1"/>
</dbReference>
<keyword evidence="7" id="KW-0067">ATP-binding</keyword>
<dbReference type="Pfam" id="PF01061">
    <property type="entry name" value="ABC2_membrane"/>
    <property type="match status" value="2"/>
</dbReference>
<accession>A0A1E3NTQ9</accession>
<organism evidence="12 13">
    <name type="scientific">Pichia membranifaciens NRRL Y-2026</name>
    <dbReference type="NCBI Taxonomy" id="763406"/>
    <lineage>
        <taxon>Eukaryota</taxon>
        <taxon>Fungi</taxon>
        <taxon>Dikarya</taxon>
        <taxon>Ascomycota</taxon>
        <taxon>Saccharomycotina</taxon>
        <taxon>Pichiomycetes</taxon>
        <taxon>Pichiales</taxon>
        <taxon>Pichiaceae</taxon>
        <taxon>Pichia</taxon>
    </lineage>
</organism>
<keyword evidence="5" id="KW-0677">Repeat</keyword>
<feature type="transmembrane region" description="Helical" evidence="10">
    <location>
        <begin position="1148"/>
        <end position="1167"/>
    </location>
</feature>
<dbReference type="InterPro" id="IPR034001">
    <property type="entry name" value="ABCG_PDR_1"/>
</dbReference>
<dbReference type="RefSeq" id="XP_019020648.1">
    <property type="nucleotide sequence ID" value="XM_019163245.1"/>
</dbReference>
<feature type="transmembrane region" description="Helical" evidence="10">
    <location>
        <begin position="1114"/>
        <end position="1136"/>
    </location>
</feature>
<dbReference type="GO" id="GO:0005524">
    <property type="term" value="F:ATP binding"/>
    <property type="evidence" value="ECO:0007669"/>
    <property type="project" value="UniProtKB-KW"/>
</dbReference>
<keyword evidence="6" id="KW-0547">Nucleotide-binding</keyword>
<dbReference type="Pfam" id="PF06422">
    <property type="entry name" value="PDR_CDR"/>
    <property type="match status" value="1"/>
</dbReference>
<dbReference type="InterPro" id="IPR003439">
    <property type="entry name" value="ABC_transporter-like_ATP-bd"/>
</dbReference>
<comment type="subcellular location">
    <subcellularLocation>
        <location evidence="1">Membrane</location>
        <topology evidence="1">Multi-pass membrane protein</topology>
    </subcellularLocation>
</comment>
<reference evidence="12 13" key="1">
    <citation type="journal article" date="2016" name="Proc. Natl. Acad. Sci. U.S.A.">
        <title>Comparative genomics of biotechnologically important yeasts.</title>
        <authorList>
            <person name="Riley R."/>
            <person name="Haridas S."/>
            <person name="Wolfe K.H."/>
            <person name="Lopes M.R."/>
            <person name="Hittinger C.T."/>
            <person name="Goeker M."/>
            <person name="Salamov A.A."/>
            <person name="Wisecaver J.H."/>
            <person name="Long T.M."/>
            <person name="Calvey C.H."/>
            <person name="Aerts A.L."/>
            <person name="Barry K.W."/>
            <person name="Choi C."/>
            <person name="Clum A."/>
            <person name="Coughlan A.Y."/>
            <person name="Deshpande S."/>
            <person name="Douglass A.P."/>
            <person name="Hanson S.J."/>
            <person name="Klenk H.-P."/>
            <person name="LaButti K.M."/>
            <person name="Lapidus A."/>
            <person name="Lindquist E.A."/>
            <person name="Lipzen A.M."/>
            <person name="Meier-Kolthoff J.P."/>
            <person name="Ohm R.A."/>
            <person name="Otillar R.P."/>
            <person name="Pangilinan J.L."/>
            <person name="Peng Y."/>
            <person name="Rokas A."/>
            <person name="Rosa C.A."/>
            <person name="Scheuner C."/>
            <person name="Sibirny A.A."/>
            <person name="Slot J.C."/>
            <person name="Stielow J.B."/>
            <person name="Sun H."/>
            <person name="Kurtzman C.P."/>
            <person name="Blackwell M."/>
            <person name="Grigoriev I.V."/>
            <person name="Jeffries T.W."/>
        </authorList>
    </citation>
    <scope>NUCLEOTIDE SEQUENCE [LARGE SCALE GENOMIC DNA]</scope>
    <source>
        <strain evidence="12 13">NRRL Y-2026</strain>
    </source>
</reference>
<evidence type="ECO:0000256" key="1">
    <source>
        <dbReference type="ARBA" id="ARBA00004141"/>
    </source>
</evidence>
<feature type="transmembrane region" description="Helical" evidence="10">
    <location>
        <begin position="1259"/>
        <end position="1278"/>
    </location>
</feature>
<keyword evidence="8 10" id="KW-1133">Transmembrane helix</keyword>
<keyword evidence="4 10" id="KW-0812">Transmembrane</keyword>
<dbReference type="GO" id="GO:1990961">
    <property type="term" value="P:xenobiotic detoxification by transmembrane export across the plasma membrane"/>
    <property type="evidence" value="ECO:0007669"/>
    <property type="project" value="UniProtKB-ARBA"/>
</dbReference>
<dbReference type="InterPro" id="IPR027417">
    <property type="entry name" value="P-loop_NTPase"/>
</dbReference>
<dbReference type="SMART" id="SM00382">
    <property type="entry name" value="AAA"/>
    <property type="match status" value="2"/>
</dbReference>